<sequence>MLGERLEPSTTRVDGLLTASSEAKWFVKGSNSGAVDRRSRALLPRSKSGIFSPEKKKPALLPYARHKRSPQFFGLGIPGAEYDEYGINIPAAIAGTIQSNTDDQLTTDLPDTATQPDTSTTVHIDESSTKSDDIIDVNAMTRAPVLRTIISKITK</sequence>
<proteinExistence type="predicted"/>
<reference evidence="2" key="1">
    <citation type="submission" date="2022-11" db="UniProtKB">
        <authorList>
            <consortium name="WormBaseParasite"/>
        </authorList>
    </citation>
    <scope>IDENTIFICATION</scope>
</reference>
<name>A0A915L940_ROMCU</name>
<dbReference type="WBParaSite" id="nRc.2.0.1.t47564-RA">
    <property type="protein sequence ID" value="nRc.2.0.1.t47564-RA"/>
    <property type="gene ID" value="nRc.2.0.1.g47564"/>
</dbReference>
<evidence type="ECO:0000313" key="2">
    <source>
        <dbReference type="WBParaSite" id="nRc.2.0.1.t47564-RA"/>
    </source>
</evidence>
<organism evidence="1 2">
    <name type="scientific">Romanomermis culicivorax</name>
    <name type="common">Nematode worm</name>
    <dbReference type="NCBI Taxonomy" id="13658"/>
    <lineage>
        <taxon>Eukaryota</taxon>
        <taxon>Metazoa</taxon>
        <taxon>Ecdysozoa</taxon>
        <taxon>Nematoda</taxon>
        <taxon>Enoplea</taxon>
        <taxon>Dorylaimia</taxon>
        <taxon>Mermithida</taxon>
        <taxon>Mermithoidea</taxon>
        <taxon>Mermithidae</taxon>
        <taxon>Romanomermis</taxon>
    </lineage>
</organism>
<protein>
    <submittedName>
        <fullName evidence="2">Uncharacterized protein</fullName>
    </submittedName>
</protein>
<keyword evidence="1" id="KW-1185">Reference proteome</keyword>
<accession>A0A915L940</accession>
<dbReference type="AlphaFoldDB" id="A0A915L940"/>
<dbReference type="Proteomes" id="UP000887565">
    <property type="component" value="Unplaced"/>
</dbReference>
<evidence type="ECO:0000313" key="1">
    <source>
        <dbReference type="Proteomes" id="UP000887565"/>
    </source>
</evidence>